<evidence type="ECO:0000259" key="2">
    <source>
        <dbReference type="PROSITE" id="PS50878"/>
    </source>
</evidence>
<dbReference type="Pfam" id="PF00078">
    <property type="entry name" value="RVT_1"/>
    <property type="match status" value="1"/>
</dbReference>
<dbReference type="SUPFAM" id="SSF56672">
    <property type="entry name" value="DNA/RNA polymerases"/>
    <property type="match status" value="1"/>
</dbReference>
<comment type="similarity">
    <text evidence="1">Belongs to the bacterial reverse transcriptase family.</text>
</comment>
<dbReference type="NCBIfam" id="NF041747">
    <property type="entry name" value="Drt3a"/>
    <property type="match status" value="1"/>
</dbReference>
<gene>
    <name evidence="3" type="ORF">LGN22_02005</name>
</gene>
<evidence type="ECO:0000313" key="3">
    <source>
        <dbReference type="EMBL" id="MCA8377647.1"/>
    </source>
</evidence>
<evidence type="ECO:0000313" key="4">
    <source>
        <dbReference type="Proteomes" id="UP001199070"/>
    </source>
</evidence>
<dbReference type="InterPro" id="IPR051083">
    <property type="entry name" value="GrpII_Intron_Splice-Mob/Def"/>
</dbReference>
<dbReference type="GO" id="GO:0003964">
    <property type="term" value="F:RNA-directed DNA polymerase activity"/>
    <property type="evidence" value="ECO:0007669"/>
    <property type="project" value="UniProtKB-KW"/>
</dbReference>
<protein>
    <submittedName>
        <fullName evidence="3">RNA-directed DNA polymerase</fullName>
    </submittedName>
</protein>
<proteinExistence type="inferred from homology"/>
<dbReference type="RefSeq" id="WP_226132305.1">
    <property type="nucleotide sequence ID" value="NZ_JAIZTC010000001.1"/>
</dbReference>
<dbReference type="PANTHER" id="PTHR34047:SF8">
    <property type="entry name" value="PROTEIN YKFC"/>
    <property type="match status" value="1"/>
</dbReference>
<keyword evidence="3" id="KW-0695">RNA-directed DNA polymerase</keyword>
<dbReference type="Proteomes" id="UP001199070">
    <property type="component" value="Unassembled WGS sequence"/>
</dbReference>
<dbReference type="InterPro" id="IPR043502">
    <property type="entry name" value="DNA/RNA_pol_sf"/>
</dbReference>
<dbReference type="PROSITE" id="PS50878">
    <property type="entry name" value="RT_POL"/>
    <property type="match status" value="1"/>
</dbReference>
<dbReference type="InterPro" id="IPR000477">
    <property type="entry name" value="RT_dom"/>
</dbReference>
<dbReference type="CDD" id="cd01646">
    <property type="entry name" value="RT_Bac_retron_I"/>
    <property type="match status" value="1"/>
</dbReference>
<dbReference type="AlphaFoldDB" id="A0AAW4TCQ6"/>
<dbReference type="EMBL" id="JAIZTC010000001">
    <property type="protein sequence ID" value="MCA8377647.1"/>
    <property type="molecule type" value="Genomic_DNA"/>
</dbReference>
<name>A0AAW4TCQ6_9BURK</name>
<keyword evidence="3" id="KW-0548">Nucleotidyltransferase</keyword>
<evidence type="ECO:0000256" key="1">
    <source>
        <dbReference type="ARBA" id="ARBA00034120"/>
    </source>
</evidence>
<comment type="caution">
    <text evidence="3">The sequence shown here is derived from an EMBL/GenBank/DDBJ whole genome shotgun (WGS) entry which is preliminary data.</text>
</comment>
<organism evidence="3 4">
    <name type="scientific">Burkholderia cenocepacia</name>
    <dbReference type="NCBI Taxonomy" id="95486"/>
    <lineage>
        <taxon>Bacteria</taxon>
        <taxon>Pseudomonadati</taxon>
        <taxon>Pseudomonadota</taxon>
        <taxon>Betaproteobacteria</taxon>
        <taxon>Burkholderiales</taxon>
        <taxon>Burkholderiaceae</taxon>
        <taxon>Burkholderia</taxon>
        <taxon>Burkholderia cepacia complex</taxon>
    </lineage>
</organism>
<feature type="domain" description="Reverse transcriptase" evidence="2">
    <location>
        <begin position="1"/>
        <end position="311"/>
    </location>
</feature>
<keyword evidence="3" id="KW-0808">Transferase</keyword>
<dbReference type="PANTHER" id="PTHR34047">
    <property type="entry name" value="NUCLEAR INTRON MATURASE 1, MITOCHONDRIAL-RELATED"/>
    <property type="match status" value="1"/>
</dbReference>
<reference evidence="3" key="1">
    <citation type="submission" date="2023-08" db="EMBL/GenBank/DDBJ databases">
        <title>A collection of bacterial strains from the Burkholderia cepacia Research Laboratory and Repository.</title>
        <authorList>
            <person name="Lipuma J."/>
            <person name="Spilker T."/>
        </authorList>
    </citation>
    <scope>NUCLEOTIDE SEQUENCE</scope>
    <source>
        <strain evidence="3">AU0862</strain>
    </source>
</reference>
<sequence>MDQAFSVSNLLKILDADNKKAGDLEEKYISSAHEIRVRLRKFLDMLVFSKRLFRSKGISVDAYERRRKRLNFLLENWKIKRETVIISKLEEISAAISRKDFRITLFVRPITISGKKIYGIGSDLSQILAVRFVQLILKSIYDVKIPSRDILVGQIKSLALDGVPKLIIRADVESFYESVRHEDLLECIHRSSDLSVEAKRIITRMLKDYQRVSASDKGLPRGVGVSAFLAEIYLSDVDEHIKKSPDLFYYARYVDDMVLMYAPSRPELADTYRARVDEIMNAKGLSLNHKTKVLNALTHQKGNFEYLGYEFDLAPGGSGVSLSKKKLDKYKARIEKSFTDYHKKKVFIPRKAADELVVRSLFLTGNMRLFNRKSNAFIGIYFSNKHITNTKQLKGLDLFYQHQIKKITDASLRDRLLTNSFEEGFTKKIFRGLKPKQLSIISKGWKHG</sequence>
<accession>A0AAW4TCQ6</accession>